<protein>
    <submittedName>
        <fullName evidence="1">Uncharacterized protein</fullName>
    </submittedName>
</protein>
<name>A0A182J5K4_ANOAO</name>
<accession>A0A182J5K4</accession>
<sequence>MWPGGMPSIMSPPMVFGGVMRFSFCRRLQNHTRTTSFSSCRLSASDEISCADGFGCLWKCCSSAPFTDTSMLVRFFRFRPWAAILSMLVGEPVVESASSSHFCSSGFSLHMFLKLSCSASNRQMVPDVRLREAELDPALLELLRERLQVVGRRRVLLARAHVPVALQVMVMVVVVVVRRQVQLRRLAPQRGMQRRRRRRTLVMRGMVVAGRVVQHAVHGGGGVRVVLQRGAGAGGVVRAGVHRRVPPVRRGHPSAAAATAQRHWAGWEWAAAAAACSDQGSLGWSAAHGLPPSPPVTEPSPAGLGEGLEGTVMPPWWCVAAAATAAAAAAW</sequence>
<dbReference type="VEuPathDB" id="VectorBase:AATE011789"/>
<dbReference type="AlphaFoldDB" id="A0A182J5K4"/>
<reference evidence="1" key="1">
    <citation type="submission" date="2022-08" db="UniProtKB">
        <authorList>
            <consortium name="EnsemblMetazoa"/>
        </authorList>
    </citation>
    <scope>IDENTIFICATION</scope>
    <source>
        <strain evidence="1">EBRO</strain>
    </source>
</reference>
<evidence type="ECO:0000313" key="1">
    <source>
        <dbReference type="EnsemblMetazoa" id="AATE011789-PA.1"/>
    </source>
</evidence>
<organism evidence="1">
    <name type="scientific">Anopheles atroparvus</name>
    <name type="common">European mosquito</name>
    <dbReference type="NCBI Taxonomy" id="41427"/>
    <lineage>
        <taxon>Eukaryota</taxon>
        <taxon>Metazoa</taxon>
        <taxon>Ecdysozoa</taxon>
        <taxon>Arthropoda</taxon>
        <taxon>Hexapoda</taxon>
        <taxon>Insecta</taxon>
        <taxon>Pterygota</taxon>
        <taxon>Neoptera</taxon>
        <taxon>Endopterygota</taxon>
        <taxon>Diptera</taxon>
        <taxon>Nematocera</taxon>
        <taxon>Culicoidea</taxon>
        <taxon>Culicidae</taxon>
        <taxon>Anophelinae</taxon>
        <taxon>Anopheles</taxon>
    </lineage>
</organism>
<proteinExistence type="predicted"/>
<dbReference type="EnsemblMetazoa" id="AATE011789-RA">
    <property type="protein sequence ID" value="AATE011789-PA.1"/>
    <property type="gene ID" value="AATE011789"/>
</dbReference>